<feature type="signal peptide" evidence="4">
    <location>
        <begin position="1"/>
        <end position="41"/>
    </location>
</feature>
<dbReference type="InterPro" id="IPR038404">
    <property type="entry name" value="TRAP_DctP_sf"/>
</dbReference>
<evidence type="ECO:0000256" key="4">
    <source>
        <dbReference type="SAM" id="SignalP"/>
    </source>
</evidence>
<dbReference type="Proteomes" id="UP000697995">
    <property type="component" value="Unassembled WGS sequence"/>
</dbReference>
<dbReference type="PANTHER" id="PTHR33376:SF7">
    <property type="entry name" value="C4-DICARBOXYLATE-BINDING PROTEIN DCTB"/>
    <property type="match status" value="1"/>
</dbReference>
<evidence type="ECO:0000313" key="6">
    <source>
        <dbReference type="Proteomes" id="UP000697995"/>
    </source>
</evidence>
<accession>A0ABS1CQQ4</accession>
<gene>
    <name evidence="5" type="ORF">CKO45_00010</name>
</gene>
<dbReference type="PANTHER" id="PTHR33376">
    <property type="match status" value="1"/>
</dbReference>
<keyword evidence="3 4" id="KW-0732">Signal</keyword>
<evidence type="ECO:0008006" key="7">
    <source>
        <dbReference type="Google" id="ProtNLM"/>
    </source>
</evidence>
<evidence type="ECO:0000256" key="1">
    <source>
        <dbReference type="ARBA" id="ARBA00009023"/>
    </source>
</evidence>
<comment type="caution">
    <text evidence="5">The sequence shown here is derived from an EMBL/GenBank/DDBJ whole genome shotgun (WGS) entry which is preliminary data.</text>
</comment>
<evidence type="ECO:0000256" key="3">
    <source>
        <dbReference type="ARBA" id="ARBA00022729"/>
    </source>
</evidence>
<dbReference type="Pfam" id="PF03480">
    <property type="entry name" value="DctP"/>
    <property type="match status" value="1"/>
</dbReference>
<dbReference type="Gene3D" id="3.40.190.170">
    <property type="entry name" value="Bacterial extracellular solute-binding protein, family 7"/>
    <property type="match status" value="1"/>
</dbReference>
<dbReference type="EMBL" id="NRSG01000001">
    <property type="protein sequence ID" value="MBK1656611.1"/>
    <property type="molecule type" value="Genomic_DNA"/>
</dbReference>
<evidence type="ECO:0000313" key="5">
    <source>
        <dbReference type="EMBL" id="MBK1656611.1"/>
    </source>
</evidence>
<sequence>MHPIAHPAGRAAGRPPWWSRLRRTALVGLLAAGLSASGAMADDAPIELDVIGGLAAISQYERLEKPFWTEQLPVLTNGRMHARIQPFDRSGIAGQEVLRLLRLGVLSYGNILLSLAAAEEPELNAVDLALLSPDIGTLRRTVAAWRPWMEAVLRDRFGLEPLAVYTYPAQVLFCRDPVQGLEIAGRRVRTSSVGQSELVKALGGVPVVIPFAEINQAIRDGVVTCAITSVLAGQAINLSAQAPHVGRVGLSWGLSVFAANQSAWQALPEDLRAQLRQGIGGLERAIWDEAGRESAAVQGCDTGPTACPAGRVATPPAGQDETRRLRLLADTIIPRWLERCGPHCAAAWNRHMAASTGLVAEVR</sequence>
<proteinExistence type="inferred from homology"/>
<evidence type="ECO:0000256" key="2">
    <source>
        <dbReference type="ARBA" id="ARBA00022448"/>
    </source>
</evidence>
<organism evidence="5 6">
    <name type="scientific">Paracraurococcus ruber</name>
    <dbReference type="NCBI Taxonomy" id="77675"/>
    <lineage>
        <taxon>Bacteria</taxon>
        <taxon>Pseudomonadati</taxon>
        <taxon>Pseudomonadota</taxon>
        <taxon>Alphaproteobacteria</taxon>
        <taxon>Acetobacterales</taxon>
        <taxon>Roseomonadaceae</taxon>
        <taxon>Paracraurococcus</taxon>
    </lineage>
</organism>
<name>A0ABS1CQQ4_9PROT</name>
<dbReference type="NCBIfam" id="NF037995">
    <property type="entry name" value="TRAP_S1"/>
    <property type="match status" value="1"/>
</dbReference>
<feature type="chain" id="PRO_5045442041" description="TRAP-type C4-dicarboxylate transport system, substrate-binding protein" evidence="4">
    <location>
        <begin position="42"/>
        <end position="363"/>
    </location>
</feature>
<comment type="similarity">
    <text evidence="1">Belongs to the bacterial solute-binding protein 7 family.</text>
</comment>
<keyword evidence="6" id="KW-1185">Reference proteome</keyword>
<reference evidence="5 6" key="1">
    <citation type="journal article" date="2020" name="Microorganisms">
        <title>Osmotic Adaptation and Compatible Solute Biosynthesis of Phototrophic Bacteria as Revealed from Genome Analyses.</title>
        <authorList>
            <person name="Imhoff J.F."/>
            <person name="Rahn T."/>
            <person name="Kunzel S."/>
            <person name="Keller A."/>
            <person name="Neulinger S.C."/>
        </authorList>
    </citation>
    <scope>NUCLEOTIDE SEQUENCE [LARGE SCALE GENOMIC DNA]</scope>
    <source>
        <strain evidence="5 6">DSM 15382</strain>
    </source>
</reference>
<keyword evidence="2" id="KW-0813">Transport</keyword>
<protein>
    <recommendedName>
        <fullName evidence="7">TRAP-type C4-dicarboxylate transport system, substrate-binding protein</fullName>
    </recommendedName>
</protein>
<dbReference type="InterPro" id="IPR018389">
    <property type="entry name" value="DctP_fam"/>
</dbReference>